<evidence type="ECO:0000256" key="1">
    <source>
        <dbReference type="SAM" id="MobiDB-lite"/>
    </source>
</evidence>
<gene>
    <name evidence="2" type="ORF">HRI_004474100</name>
</gene>
<dbReference type="Proteomes" id="UP001165190">
    <property type="component" value="Unassembled WGS sequence"/>
</dbReference>
<organism evidence="2 3">
    <name type="scientific">Hibiscus trionum</name>
    <name type="common">Flower of an hour</name>
    <dbReference type="NCBI Taxonomy" id="183268"/>
    <lineage>
        <taxon>Eukaryota</taxon>
        <taxon>Viridiplantae</taxon>
        <taxon>Streptophyta</taxon>
        <taxon>Embryophyta</taxon>
        <taxon>Tracheophyta</taxon>
        <taxon>Spermatophyta</taxon>
        <taxon>Magnoliopsida</taxon>
        <taxon>eudicotyledons</taxon>
        <taxon>Gunneridae</taxon>
        <taxon>Pentapetalae</taxon>
        <taxon>rosids</taxon>
        <taxon>malvids</taxon>
        <taxon>Malvales</taxon>
        <taxon>Malvaceae</taxon>
        <taxon>Malvoideae</taxon>
        <taxon>Hibiscus</taxon>
    </lineage>
</organism>
<reference evidence="2" key="1">
    <citation type="submission" date="2023-05" db="EMBL/GenBank/DDBJ databases">
        <title>Genome and transcriptome analyses reveal genes involved in the formation of fine ridges on petal epidermal cells in Hibiscus trionum.</title>
        <authorList>
            <person name="Koshimizu S."/>
            <person name="Masuda S."/>
            <person name="Ishii T."/>
            <person name="Shirasu K."/>
            <person name="Hoshino A."/>
            <person name="Arita M."/>
        </authorList>
    </citation>
    <scope>NUCLEOTIDE SEQUENCE</scope>
    <source>
        <strain evidence="2">Hamamatsu line</strain>
    </source>
</reference>
<keyword evidence="3" id="KW-1185">Reference proteome</keyword>
<feature type="compositionally biased region" description="Acidic residues" evidence="1">
    <location>
        <begin position="16"/>
        <end position="25"/>
    </location>
</feature>
<dbReference type="AlphaFoldDB" id="A0A9W7MMW1"/>
<evidence type="ECO:0000313" key="3">
    <source>
        <dbReference type="Proteomes" id="UP001165190"/>
    </source>
</evidence>
<sequence length="68" mass="7551">MKPWRNLGVVETIYEEEAYDDDDGDSPSLLSSPPSPLHSRVEAWSSAMGCKTDVLIHVQGTAFHLHKV</sequence>
<accession>A0A9W7MMW1</accession>
<protein>
    <submittedName>
        <fullName evidence="2">Uncharacterized protein</fullName>
    </submittedName>
</protein>
<comment type="caution">
    <text evidence="2">The sequence shown here is derived from an EMBL/GenBank/DDBJ whole genome shotgun (WGS) entry which is preliminary data.</text>
</comment>
<proteinExistence type="predicted"/>
<evidence type="ECO:0000313" key="2">
    <source>
        <dbReference type="EMBL" id="GMJ08049.1"/>
    </source>
</evidence>
<dbReference type="EMBL" id="BSYR01000049">
    <property type="protein sequence ID" value="GMJ08049.1"/>
    <property type="molecule type" value="Genomic_DNA"/>
</dbReference>
<name>A0A9W7MMW1_HIBTR</name>
<feature type="region of interest" description="Disordered" evidence="1">
    <location>
        <begin position="16"/>
        <end position="37"/>
    </location>
</feature>
<dbReference type="OrthoDB" id="407106at2759"/>